<name>A0A378LA87_9GAMM</name>
<evidence type="ECO:0000313" key="14">
    <source>
        <dbReference type="Proteomes" id="UP000054820"/>
    </source>
</evidence>
<dbReference type="SUPFAM" id="SSF54211">
    <property type="entry name" value="Ribosomal protein S5 domain 2-like"/>
    <property type="match status" value="1"/>
</dbReference>
<evidence type="ECO:0000256" key="3">
    <source>
        <dbReference type="ARBA" id="ARBA00022723"/>
    </source>
</evidence>
<dbReference type="InterPro" id="IPR036890">
    <property type="entry name" value="HATPase_C_sf"/>
</dbReference>
<dbReference type="PROSITE" id="PS00177">
    <property type="entry name" value="TOPOISOMERASE_II"/>
    <property type="match status" value="1"/>
</dbReference>
<feature type="binding site" evidence="10">
    <location>
        <begin position="110"/>
        <end position="116"/>
    </location>
    <ligand>
        <name>ATP</name>
        <dbReference type="ChEBI" id="CHEBI:30616"/>
    </ligand>
</feature>
<dbReference type="GO" id="GO:0006265">
    <property type="term" value="P:DNA topological change"/>
    <property type="evidence" value="ECO:0007669"/>
    <property type="project" value="UniProtKB-UniRule"/>
</dbReference>
<dbReference type="Gene3D" id="3.40.50.670">
    <property type="match status" value="1"/>
</dbReference>
<evidence type="ECO:0000256" key="2">
    <source>
        <dbReference type="ARBA" id="ARBA00001946"/>
    </source>
</evidence>
<organism evidence="13 15">
    <name type="scientific">Legionella steigerwaltii</name>
    <dbReference type="NCBI Taxonomy" id="460"/>
    <lineage>
        <taxon>Bacteria</taxon>
        <taxon>Pseudomonadati</taxon>
        <taxon>Pseudomonadota</taxon>
        <taxon>Gammaproteobacteria</taxon>
        <taxon>Legionellales</taxon>
        <taxon>Legionellaceae</taxon>
        <taxon>Legionella</taxon>
    </lineage>
</organism>
<keyword evidence="4 10" id="KW-0547">Nucleotide-binding</keyword>
<dbReference type="Gene3D" id="3.30.230.10">
    <property type="match status" value="1"/>
</dbReference>
<dbReference type="EC" id="5.6.2.2" evidence="10"/>
<evidence type="ECO:0000256" key="7">
    <source>
        <dbReference type="ARBA" id="ARBA00023029"/>
    </source>
</evidence>
<dbReference type="Pfam" id="PF00986">
    <property type="entry name" value="DNA_gyraseB_C"/>
    <property type="match status" value="1"/>
</dbReference>
<dbReference type="GO" id="GO:0005524">
    <property type="term" value="F:ATP binding"/>
    <property type="evidence" value="ECO:0007669"/>
    <property type="project" value="UniProtKB-UniRule"/>
</dbReference>
<dbReference type="InterPro" id="IPR018522">
    <property type="entry name" value="TopoIIA_CS"/>
</dbReference>
<keyword evidence="6" id="KW-0460">Magnesium</keyword>
<keyword evidence="9 10" id="KW-0413">Isomerase</keyword>
<evidence type="ECO:0000256" key="10">
    <source>
        <dbReference type="HAMAP-Rule" id="MF_00938"/>
    </source>
</evidence>
<dbReference type="PROSITE" id="PS50880">
    <property type="entry name" value="TOPRIM"/>
    <property type="match status" value="1"/>
</dbReference>
<keyword evidence="3" id="KW-0479">Metal-binding</keyword>
<dbReference type="SUPFAM" id="SSF56719">
    <property type="entry name" value="Type II DNA topoisomerase"/>
    <property type="match status" value="1"/>
</dbReference>
<dbReference type="GO" id="GO:0046872">
    <property type="term" value="F:metal ion binding"/>
    <property type="evidence" value="ECO:0007669"/>
    <property type="project" value="UniProtKB-KW"/>
</dbReference>
<dbReference type="Pfam" id="PF02518">
    <property type="entry name" value="HATPase_c"/>
    <property type="match status" value="1"/>
</dbReference>
<protein>
    <recommendedName>
        <fullName evidence="10">DNA topoisomerase 4 subunit B</fullName>
        <ecNumber evidence="10">5.6.2.2</ecNumber>
    </recommendedName>
    <alternativeName>
        <fullName evidence="10">Topoisomerase IV subunit B</fullName>
    </alternativeName>
</protein>
<keyword evidence="8 10" id="KW-0238">DNA-binding</keyword>
<dbReference type="GO" id="GO:0003677">
    <property type="term" value="F:DNA binding"/>
    <property type="evidence" value="ECO:0007669"/>
    <property type="project" value="UniProtKB-UniRule"/>
</dbReference>
<dbReference type="InterPro" id="IPR002288">
    <property type="entry name" value="DNA_gyrase_B_C"/>
</dbReference>
<dbReference type="InterPro" id="IPR003594">
    <property type="entry name" value="HATPase_dom"/>
</dbReference>
<reference evidence="12 14" key="1">
    <citation type="submission" date="2015-11" db="EMBL/GenBank/DDBJ databases">
        <title>Genomic analysis of 38 Legionella species identifies large and diverse effector repertoires.</title>
        <authorList>
            <person name="Burstein D."/>
            <person name="Amaro F."/>
            <person name="Zusman T."/>
            <person name="Lifshitz Z."/>
            <person name="Cohen O."/>
            <person name="Gilbert J.A."/>
            <person name="Pupko T."/>
            <person name="Shuman H.A."/>
            <person name="Segal G."/>
        </authorList>
    </citation>
    <scope>NUCLEOTIDE SEQUENCE [LARGE SCALE GENOMIC DNA]</scope>
    <source>
        <strain evidence="12 14">SC-18-C9</strain>
    </source>
</reference>
<feature type="binding site" evidence="10">
    <location>
        <position position="5"/>
    </location>
    <ligand>
        <name>ATP</name>
        <dbReference type="ChEBI" id="CHEBI:30616"/>
    </ligand>
</feature>
<evidence type="ECO:0000313" key="13">
    <source>
        <dbReference type="EMBL" id="STY23756.1"/>
    </source>
</evidence>
<dbReference type="Proteomes" id="UP000054820">
    <property type="component" value="Unassembled WGS sequence"/>
</dbReference>
<dbReference type="InterPro" id="IPR020568">
    <property type="entry name" value="Ribosomal_Su5_D2-typ_SF"/>
</dbReference>
<feature type="site" description="Interaction with DNA" evidence="10">
    <location>
        <position position="446"/>
    </location>
</feature>
<feature type="binding site" evidence="10">
    <location>
        <position position="69"/>
    </location>
    <ligand>
        <name>ATP</name>
        <dbReference type="ChEBI" id="CHEBI:30616"/>
    </ligand>
</feature>
<comment type="similarity">
    <text evidence="10">Belongs to the type II topoisomerase family. ParE type 1 subfamily.</text>
</comment>
<accession>A0A378LA87</accession>
<dbReference type="FunFam" id="3.40.50.670:FF:000003">
    <property type="entry name" value="DNA topoisomerase 4 subunit B"/>
    <property type="match status" value="1"/>
</dbReference>
<dbReference type="HAMAP" id="MF_00938">
    <property type="entry name" value="ParE_type1"/>
    <property type="match status" value="1"/>
</dbReference>
<dbReference type="SMART" id="SM00387">
    <property type="entry name" value="HATPase_c"/>
    <property type="match status" value="1"/>
</dbReference>
<reference evidence="13 15" key="2">
    <citation type="submission" date="2018-06" db="EMBL/GenBank/DDBJ databases">
        <authorList>
            <consortium name="Pathogen Informatics"/>
            <person name="Doyle S."/>
        </authorList>
    </citation>
    <scope>NUCLEOTIDE SEQUENCE [LARGE SCALE GENOMIC DNA]</scope>
    <source>
        <strain evidence="13 15">NCTC11991</strain>
    </source>
</reference>
<feature type="domain" description="Toprim" evidence="11">
    <location>
        <begin position="412"/>
        <end position="525"/>
    </location>
</feature>
<dbReference type="PRINTS" id="PR01098">
    <property type="entry name" value="TOPISMRASE4B"/>
</dbReference>
<dbReference type="InterPro" id="IPR005737">
    <property type="entry name" value="TopoIV_B_Gneg"/>
</dbReference>
<evidence type="ECO:0000256" key="9">
    <source>
        <dbReference type="ARBA" id="ARBA00023235"/>
    </source>
</evidence>
<dbReference type="EMBL" id="LNYZ01000020">
    <property type="protein sequence ID" value="KTD75733.1"/>
    <property type="molecule type" value="Genomic_DNA"/>
</dbReference>
<comment type="function">
    <text evidence="10">Topoisomerase IV is essential for chromosome segregation. It relaxes supercoiled DNA. Performs the decatenation events required during the replication of a circular DNA molecule.</text>
</comment>
<feature type="binding site" evidence="10">
    <location>
        <position position="334"/>
    </location>
    <ligand>
        <name>ATP</name>
        <dbReference type="ChEBI" id="CHEBI:30616"/>
    </ligand>
</feature>
<dbReference type="InterPro" id="IPR013506">
    <property type="entry name" value="Topo_IIA_bsu_dom2"/>
</dbReference>
<dbReference type="CDD" id="cd00822">
    <property type="entry name" value="TopoII_Trans_DNA_gyrase"/>
    <property type="match status" value="1"/>
</dbReference>
<evidence type="ECO:0000256" key="5">
    <source>
        <dbReference type="ARBA" id="ARBA00022840"/>
    </source>
</evidence>
<dbReference type="RefSeq" id="WP_058477958.1">
    <property type="nucleotide sequence ID" value="NZ_CAAAIO010000010.1"/>
</dbReference>
<evidence type="ECO:0000256" key="6">
    <source>
        <dbReference type="ARBA" id="ARBA00022842"/>
    </source>
</evidence>
<dbReference type="InterPro" id="IPR014721">
    <property type="entry name" value="Ribsml_uS5_D2-typ_fold_subgr"/>
</dbReference>
<dbReference type="STRING" id="460.Lstg_2412"/>
<dbReference type="Pfam" id="PF00204">
    <property type="entry name" value="DNA_gyraseB"/>
    <property type="match status" value="1"/>
</dbReference>
<evidence type="ECO:0000256" key="8">
    <source>
        <dbReference type="ARBA" id="ARBA00023125"/>
    </source>
</evidence>
<dbReference type="PANTHER" id="PTHR45866">
    <property type="entry name" value="DNA GYRASE/TOPOISOMERASE SUBUNIT B"/>
    <property type="match status" value="1"/>
</dbReference>
<dbReference type="CDD" id="cd16928">
    <property type="entry name" value="HATPase_GyrB-like"/>
    <property type="match status" value="1"/>
</dbReference>
<dbReference type="SMART" id="SM00433">
    <property type="entry name" value="TOP2c"/>
    <property type="match status" value="1"/>
</dbReference>
<evidence type="ECO:0000313" key="15">
    <source>
        <dbReference type="Proteomes" id="UP000255110"/>
    </source>
</evidence>
<dbReference type="InterPro" id="IPR013759">
    <property type="entry name" value="Topo_IIA_B_C"/>
</dbReference>
<gene>
    <name evidence="10 13" type="primary">parE</name>
    <name evidence="12" type="ORF">Lstg_2412</name>
    <name evidence="13" type="ORF">NCTC11991_02366</name>
</gene>
<evidence type="ECO:0000313" key="12">
    <source>
        <dbReference type="EMBL" id="KTD75733.1"/>
    </source>
</evidence>
<dbReference type="GO" id="GO:0005694">
    <property type="term" value="C:chromosome"/>
    <property type="evidence" value="ECO:0007669"/>
    <property type="project" value="InterPro"/>
</dbReference>
<proteinExistence type="inferred from homology"/>
<keyword evidence="5 10" id="KW-0067">ATP-binding</keyword>
<evidence type="ECO:0000256" key="4">
    <source>
        <dbReference type="ARBA" id="ARBA00022741"/>
    </source>
</evidence>
<dbReference type="FunFam" id="3.30.565.10:FF:000002">
    <property type="entry name" value="DNA gyrase subunit B"/>
    <property type="match status" value="1"/>
</dbReference>
<evidence type="ECO:0000256" key="1">
    <source>
        <dbReference type="ARBA" id="ARBA00000185"/>
    </source>
</evidence>
<dbReference type="InterPro" id="IPR006171">
    <property type="entry name" value="TOPRIM_dom"/>
</dbReference>
<comment type="subunit">
    <text evidence="10">Heterotetramer composed of ParC and ParE.</text>
</comment>
<dbReference type="PANTHER" id="PTHR45866:SF4">
    <property type="entry name" value="DNA TOPOISOMERASE 4 SUBUNIT B"/>
    <property type="match status" value="1"/>
</dbReference>
<feature type="site" description="Interaction with DNA" evidence="10">
    <location>
        <position position="614"/>
    </location>
</feature>
<dbReference type="SUPFAM" id="SSF55874">
    <property type="entry name" value="ATPase domain of HSP90 chaperone/DNA topoisomerase II/histidine kinase"/>
    <property type="match status" value="1"/>
</dbReference>
<keyword evidence="14" id="KW-1185">Reference proteome</keyword>
<feature type="binding site" evidence="10">
    <location>
        <position position="42"/>
    </location>
    <ligand>
        <name>ATP</name>
        <dbReference type="ChEBI" id="CHEBI:30616"/>
    </ligand>
</feature>
<dbReference type="NCBIfam" id="TIGR01055">
    <property type="entry name" value="parE_Gneg"/>
    <property type="match status" value="1"/>
</dbReference>
<dbReference type="Proteomes" id="UP000255110">
    <property type="component" value="Unassembled WGS sequence"/>
</dbReference>
<dbReference type="InterPro" id="IPR013760">
    <property type="entry name" value="Topo_IIA-like_dom_sf"/>
</dbReference>
<dbReference type="GO" id="GO:0003918">
    <property type="term" value="F:DNA topoisomerase type II (double strand cut, ATP-hydrolyzing) activity"/>
    <property type="evidence" value="ECO:0007669"/>
    <property type="project" value="UniProtKB-UniRule"/>
</dbReference>
<dbReference type="Gene3D" id="3.30.565.10">
    <property type="entry name" value="Histidine kinase-like ATPase, C-terminal domain"/>
    <property type="match status" value="1"/>
</dbReference>
<dbReference type="EMBL" id="UGOY01000001">
    <property type="protein sequence ID" value="STY23756.1"/>
    <property type="molecule type" value="Genomic_DNA"/>
</dbReference>
<comment type="cofactor">
    <cofactor evidence="2">
        <name>Mg(2+)</name>
        <dbReference type="ChEBI" id="CHEBI:18420"/>
    </cofactor>
</comment>
<dbReference type="OrthoDB" id="9802808at2"/>
<dbReference type="AlphaFoldDB" id="A0A378LA87"/>
<feature type="site" description="Interaction with DNA" evidence="10">
    <location>
        <position position="497"/>
    </location>
</feature>
<dbReference type="GO" id="GO:0007059">
    <property type="term" value="P:chromosome segregation"/>
    <property type="evidence" value="ECO:0007669"/>
    <property type="project" value="UniProtKB-UniRule"/>
</dbReference>
<sequence length="627" mass="69411">MSENYTAQAIEVLSGLEPVQRRPGMYTDTTRPNHLAQEVIDNSVDEVLAGFASHIRVTLHEDGSIEVEDDGRGMPVDLHPQLGLSGVEVIMTRLHAGGKFSDKNYSFSGGLHGVGVSVVNALSDRLDVTIKRNGIIYQMSFANGDKICELNETGITKKRDTGTIIRFWPNAKYFDTTRISVKHLTHVLRAKAVLCTGLSMTFVNKASNEEMYWCYEQGLIDYLNQSLPDGDYLPEEPFTGEFKSDEATVDWALVWSNGGSSSFSESYVNLIPTIQGGTHVNGLRSGLFDAMAEFCELRNLLPRGIKLTADDLWEPCQYVLSVKMKEPQFAGQTKERLSSRQISAFVSNVVKDAFALWLNQHRNQGEAIAALAIDRAQKRLRQAKQVARKRVSQGPALPGKLADCLLTDLSQAELFLVEGDSAGGSAKQARNKDFQAILPLRGKILNSWEVDSSQVLASQEIHDISVAIGVDPGSSDLSGLRYGKLCILADADSDGAHIATLICALFLRHFKPLVQAGHVFVAMPPLYRIDAGKEVYYALDDEEKNRILHHLAQTSRAKTNVQRFKGLGEMNPIQLRETTMDPNTRRLVQLTLDDEQGAEAIMDMMLNKKRASDRKVWLESKGNLAEV</sequence>
<evidence type="ECO:0000259" key="11">
    <source>
        <dbReference type="PROSITE" id="PS50880"/>
    </source>
</evidence>
<dbReference type="PRINTS" id="PR00418">
    <property type="entry name" value="TPI2FAMILY"/>
</dbReference>
<dbReference type="Pfam" id="PF01751">
    <property type="entry name" value="Toprim"/>
    <property type="match status" value="1"/>
</dbReference>
<keyword evidence="7 10" id="KW-0799">Topoisomerase</keyword>
<comment type="catalytic activity">
    <reaction evidence="1 10">
        <text>ATP-dependent breakage, passage and rejoining of double-stranded DNA.</text>
        <dbReference type="EC" id="5.6.2.2"/>
    </reaction>
</comment>
<dbReference type="InterPro" id="IPR001241">
    <property type="entry name" value="Topo_IIA"/>
</dbReference>